<organism evidence="2">
    <name type="scientific">metagenome</name>
    <dbReference type="NCBI Taxonomy" id="256318"/>
    <lineage>
        <taxon>unclassified sequences</taxon>
        <taxon>metagenomes</taxon>
    </lineage>
</organism>
<evidence type="ECO:0000313" key="2">
    <source>
        <dbReference type="EMBL" id="SUS05857.1"/>
    </source>
</evidence>
<dbReference type="AlphaFoldDB" id="A0A380TDX4"/>
<dbReference type="EMBL" id="UIDG01000133">
    <property type="protein sequence ID" value="SUS05857.1"/>
    <property type="molecule type" value="Genomic_DNA"/>
</dbReference>
<proteinExistence type="predicted"/>
<protein>
    <submittedName>
        <fullName evidence="2">Uncharacterized protein</fullName>
    </submittedName>
</protein>
<gene>
    <name evidence="2" type="ORF">DF3PB_2180005</name>
</gene>
<feature type="region of interest" description="Disordered" evidence="1">
    <location>
        <begin position="59"/>
        <end position="86"/>
    </location>
</feature>
<evidence type="ECO:0000256" key="1">
    <source>
        <dbReference type="SAM" id="MobiDB-lite"/>
    </source>
</evidence>
<feature type="compositionally biased region" description="Basic and acidic residues" evidence="1">
    <location>
        <begin position="65"/>
        <end position="77"/>
    </location>
</feature>
<reference evidence="2" key="1">
    <citation type="submission" date="2018-07" db="EMBL/GenBank/DDBJ databases">
        <authorList>
            <person name="Quirk P.G."/>
            <person name="Krulwich T.A."/>
        </authorList>
    </citation>
    <scope>NUCLEOTIDE SEQUENCE</scope>
</reference>
<name>A0A380TDX4_9ZZZZ</name>
<accession>A0A380TDX4</accession>
<sequence length="86" mass="9686">MLRVLLLRLGTMSADPASTPGRKWWPLTLLSYFFNSLLVIQDLNRKAAVEAVPPERLPGLPAHHAQFDKNADLERTRHRDRAACPG</sequence>